<organism evidence="5 6">
    <name type="scientific">Pseudomonas chlororaphis</name>
    <dbReference type="NCBI Taxonomy" id="587753"/>
    <lineage>
        <taxon>Bacteria</taxon>
        <taxon>Pseudomonadati</taxon>
        <taxon>Pseudomonadota</taxon>
        <taxon>Gammaproteobacteria</taxon>
        <taxon>Pseudomonadales</taxon>
        <taxon>Pseudomonadaceae</taxon>
        <taxon>Pseudomonas</taxon>
    </lineage>
</organism>
<dbReference type="RefSeq" id="WP_075119692.1">
    <property type="nucleotide sequence ID" value="NZ_MSCT01000010.1"/>
</dbReference>
<name>A0A1Q8EQR5_9PSED</name>
<comment type="caution">
    <text evidence="5">The sequence shown here is derived from an EMBL/GenBank/DDBJ whole genome shotgun (WGS) entry which is preliminary data.</text>
</comment>
<evidence type="ECO:0000313" key="5">
    <source>
        <dbReference type="EMBL" id="OLF54147.1"/>
    </source>
</evidence>
<dbReference type="PANTHER" id="PTHR34596:SF2">
    <property type="entry name" value="CHITOPORIN"/>
    <property type="match status" value="1"/>
</dbReference>
<dbReference type="InterPro" id="IPR023614">
    <property type="entry name" value="Porin_dom_sf"/>
</dbReference>
<dbReference type="FunFam" id="2.40.160.10:FF:000008">
    <property type="entry name" value="OprD family porin"/>
    <property type="match status" value="1"/>
</dbReference>
<dbReference type="GO" id="GO:0015288">
    <property type="term" value="F:porin activity"/>
    <property type="evidence" value="ECO:0007669"/>
    <property type="project" value="TreeGrafter"/>
</dbReference>
<dbReference type="EMBL" id="MSCT01000010">
    <property type="protein sequence ID" value="OLF54147.1"/>
    <property type="molecule type" value="Genomic_DNA"/>
</dbReference>
<reference evidence="5 6" key="1">
    <citation type="submission" date="2016-12" db="EMBL/GenBank/DDBJ databases">
        <authorList>
            <person name="Song W.-J."/>
            <person name="Kurnit D.M."/>
        </authorList>
    </citation>
    <scope>NUCLEOTIDE SEQUENCE [LARGE SCALE GENOMIC DNA]</scope>
    <source>
        <strain evidence="5 6">PCL1601</strain>
    </source>
</reference>
<evidence type="ECO:0000256" key="1">
    <source>
        <dbReference type="ARBA" id="ARBA00009075"/>
    </source>
</evidence>
<protein>
    <submittedName>
        <fullName evidence="5">Porin</fullName>
    </submittedName>
</protein>
<dbReference type="Proteomes" id="UP000185578">
    <property type="component" value="Unassembled WGS sequence"/>
</dbReference>
<dbReference type="Pfam" id="PF03573">
    <property type="entry name" value="OprD"/>
    <property type="match status" value="1"/>
</dbReference>
<comment type="similarity">
    <text evidence="1">Belongs to the outer membrane porin (Opr) (TC 1.B.25) family.</text>
</comment>
<evidence type="ECO:0000256" key="4">
    <source>
        <dbReference type="SAM" id="SignalP"/>
    </source>
</evidence>
<gene>
    <name evidence="5" type="ORF">BTN82_13915</name>
</gene>
<evidence type="ECO:0000256" key="3">
    <source>
        <dbReference type="ARBA" id="ARBA00022729"/>
    </source>
</evidence>
<dbReference type="AlphaFoldDB" id="A0A1Q8EQR5"/>
<feature type="chain" id="PRO_5012299533" evidence="4">
    <location>
        <begin position="31"/>
        <end position="417"/>
    </location>
</feature>
<feature type="signal peptide" evidence="4">
    <location>
        <begin position="1"/>
        <end position="30"/>
    </location>
</feature>
<sequence length="417" mass="45866">MNPVSIASPKHLLPALASLSLGLLAPNALADFIGDSKARIEMRNHYINRDFRQANAAQSKAEEWAQGFTARIESGYTEGTLGVGLDALGELGLKLDSSPDRRGTGLLPFGPNSHTPADEFSELGLTAKLRLSKSVLKVGTLQPLLPVVTYNDTRLLGSTFQGGLLTSQDISGLTLNTGRLTEANLRDSSSNDDIGYGAARSDHFDFAGGSYAFSPQLNLSYYYGKLDQIYRQHYLGLVHTQLLGGGFSLRSDLRYFDSRGDGAERAGRIDNRNFNSMFSLIKGPHKVSATWQQLSGDSAFPFLNGGDPYVVNLVTYNTYTRAEEDSWQLRYDYDFAALGVPGLSFMTRYTDGRHVKAGNVDNGRETERDTDITYVIQSGPLKDLSIRWRNVTFRSGNGLTTDLDENRLILGYTLALW</sequence>
<keyword evidence="3 4" id="KW-0732">Signal</keyword>
<dbReference type="Gene3D" id="2.40.160.10">
    <property type="entry name" value="Porin"/>
    <property type="match status" value="1"/>
</dbReference>
<dbReference type="OrthoDB" id="6759120at2"/>
<dbReference type="InterPro" id="IPR005318">
    <property type="entry name" value="OM_porin_bac"/>
</dbReference>
<keyword evidence="2" id="KW-0813">Transport</keyword>
<dbReference type="GO" id="GO:0016020">
    <property type="term" value="C:membrane"/>
    <property type="evidence" value="ECO:0007669"/>
    <property type="project" value="InterPro"/>
</dbReference>
<proteinExistence type="inferred from homology"/>
<evidence type="ECO:0000256" key="2">
    <source>
        <dbReference type="ARBA" id="ARBA00022448"/>
    </source>
</evidence>
<accession>A0A1Q8EQR5</accession>
<evidence type="ECO:0000313" key="6">
    <source>
        <dbReference type="Proteomes" id="UP000185578"/>
    </source>
</evidence>
<dbReference type="PANTHER" id="PTHR34596">
    <property type="entry name" value="CHITOPORIN"/>
    <property type="match status" value="1"/>
</dbReference>